<evidence type="ECO:0000313" key="1">
    <source>
        <dbReference type="EMBL" id="MFC0252689.1"/>
    </source>
</evidence>
<name>A0ABV6FH82_9BURK</name>
<gene>
    <name evidence="1" type="ORF">ACFFJK_12385</name>
</gene>
<comment type="caution">
    <text evidence="1">The sequence shown here is derived from an EMBL/GenBank/DDBJ whole genome shotgun (WGS) entry which is preliminary data.</text>
</comment>
<accession>A0ABV6FH82</accession>
<evidence type="ECO:0008006" key="3">
    <source>
        <dbReference type="Google" id="ProtNLM"/>
    </source>
</evidence>
<dbReference type="Proteomes" id="UP001589773">
    <property type="component" value="Unassembled WGS sequence"/>
</dbReference>
<organism evidence="1 2">
    <name type="scientific">Massilia consociata</name>
    <dbReference type="NCBI Taxonomy" id="760117"/>
    <lineage>
        <taxon>Bacteria</taxon>
        <taxon>Pseudomonadati</taxon>
        <taxon>Pseudomonadota</taxon>
        <taxon>Betaproteobacteria</taxon>
        <taxon>Burkholderiales</taxon>
        <taxon>Oxalobacteraceae</taxon>
        <taxon>Telluria group</taxon>
        <taxon>Massilia</taxon>
    </lineage>
</organism>
<sequence length="293" mass="33078">MAKAVVNEDYIMKELDTIIAWMVALGLPARNSRYARYQEHINKFYRSGAALLSEEGNQSFKELSQAYRECIDIYIVYKCFEHVKHPNFIASLSKVVAGRDVPDLESAGESRNFLFELLVAARFHLAGYAIDFDETSDVVAKRDGLVVRAECKRLVSEKQLEKRVNYAANQLALAAETADEEAIGIVYIDVSSCILSDVRQVVGTRDEAEQEINTGMRRFVIRNANLLETLNRKHIDVSYATCLVGTLPIWSRDFVLHTSASTAVRAAETLNDEKYGQLKQVLTGFDETFTRLF</sequence>
<keyword evidence="2" id="KW-1185">Reference proteome</keyword>
<evidence type="ECO:0000313" key="2">
    <source>
        <dbReference type="Proteomes" id="UP001589773"/>
    </source>
</evidence>
<dbReference type="RefSeq" id="WP_379679491.1">
    <property type="nucleotide sequence ID" value="NZ_JBHLWP010000011.1"/>
</dbReference>
<reference evidence="1 2" key="1">
    <citation type="submission" date="2024-09" db="EMBL/GenBank/DDBJ databases">
        <authorList>
            <person name="Sun Q."/>
            <person name="Mori K."/>
        </authorList>
    </citation>
    <scope>NUCLEOTIDE SEQUENCE [LARGE SCALE GENOMIC DNA]</scope>
    <source>
        <strain evidence="1 2">CCM 7792</strain>
    </source>
</reference>
<dbReference type="EMBL" id="JBHLWP010000011">
    <property type="protein sequence ID" value="MFC0252689.1"/>
    <property type="molecule type" value="Genomic_DNA"/>
</dbReference>
<protein>
    <recommendedName>
        <fullName evidence="3">Restriction endonuclease</fullName>
    </recommendedName>
</protein>
<proteinExistence type="predicted"/>